<dbReference type="EMBL" id="JAHUTJ010033308">
    <property type="protein sequence ID" value="MED6277005.1"/>
    <property type="molecule type" value="Genomic_DNA"/>
</dbReference>
<comment type="caution">
    <text evidence="3">The sequence shown here is derived from an EMBL/GenBank/DDBJ whole genome shotgun (WGS) entry which is preliminary data.</text>
</comment>
<proteinExistence type="predicted"/>
<protein>
    <submittedName>
        <fullName evidence="3">Uncharacterized protein</fullName>
    </submittedName>
</protein>
<sequence length="167" mass="19401">MKKAPNPVHVARIDKDRKKSGTGLEFEEQNTRKLHQRNKDDVPQMFFSGLWNDPVSQMDHFWVFISFLFIKSKYMLFRLHAQMDRTGSDNCEITHQLPVAFYSHVCWGVTAPLLSVNILGLCFLTLLRLLWLVCINKNNSFMHWKAAVLVSEISSYDSSAKFKKTMT</sequence>
<keyword evidence="2" id="KW-1133">Transmembrane helix</keyword>
<evidence type="ECO:0000313" key="4">
    <source>
        <dbReference type="Proteomes" id="UP001352852"/>
    </source>
</evidence>
<feature type="region of interest" description="Disordered" evidence="1">
    <location>
        <begin position="1"/>
        <end position="33"/>
    </location>
</feature>
<organism evidence="3 4">
    <name type="scientific">Characodon lateralis</name>
    <dbReference type="NCBI Taxonomy" id="208331"/>
    <lineage>
        <taxon>Eukaryota</taxon>
        <taxon>Metazoa</taxon>
        <taxon>Chordata</taxon>
        <taxon>Craniata</taxon>
        <taxon>Vertebrata</taxon>
        <taxon>Euteleostomi</taxon>
        <taxon>Actinopterygii</taxon>
        <taxon>Neopterygii</taxon>
        <taxon>Teleostei</taxon>
        <taxon>Neoteleostei</taxon>
        <taxon>Acanthomorphata</taxon>
        <taxon>Ovalentaria</taxon>
        <taxon>Atherinomorphae</taxon>
        <taxon>Cyprinodontiformes</taxon>
        <taxon>Goodeidae</taxon>
        <taxon>Characodon</taxon>
    </lineage>
</organism>
<keyword evidence="4" id="KW-1185">Reference proteome</keyword>
<gene>
    <name evidence="3" type="ORF">CHARACLAT_008752</name>
</gene>
<evidence type="ECO:0000256" key="1">
    <source>
        <dbReference type="SAM" id="MobiDB-lite"/>
    </source>
</evidence>
<feature type="transmembrane region" description="Helical" evidence="2">
    <location>
        <begin position="116"/>
        <end position="135"/>
    </location>
</feature>
<dbReference type="Proteomes" id="UP001352852">
    <property type="component" value="Unassembled WGS sequence"/>
</dbReference>
<evidence type="ECO:0000313" key="3">
    <source>
        <dbReference type="EMBL" id="MED6277005.1"/>
    </source>
</evidence>
<reference evidence="3 4" key="1">
    <citation type="submission" date="2021-06" db="EMBL/GenBank/DDBJ databases">
        <authorList>
            <person name="Palmer J.M."/>
        </authorList>
    </citation>
    <scope>NUCLEOTIDE SEQUENCE [LARGE SCALE GENOMIC DNA]</scope>
    <source>
        <strain evidence="3 4">CL_MEX2019</strain>
        <tissue evidence="3">Muscle</tissue>
    </source>
</reference>
<name>A0ABU7DSN5_9TELE</name>
<keyword evidence="2" id="KW-0472">Membrane</keyword>
<evidence type="ECO:0000256" key="2">
    <source>
        <dbReference type="SAM" id="Phobius"/>
    </source>
</evidence>
<accession>A0ABU7DSN5</accession>
<keyword evidence="2" id="KW-0812">Transmembrane</keyword>